<keyword evidence="2" id="KW-1185">Reference proteome</keyword>
<protein>
    <submittedName>
        <fullName evidence="3">Uncharacterized protein LOC117137652</fullName>
    </submittedName>
</protein>
<accession>A0A6P8JFV4</accession>
<proteinExistence type="predicted"/>
<dbReference type="RefSeq" id="XP_033155082.1">
    <property type="nucleotide sequence ID" value="XM_033299191.1"/>
</dbReference>
<feature type="chain" id="PRO_5028474647" evidence="1">
    <location>
        <begin position="18"/>
        <end position="164"/>
    </location>
</feature>
<organism evidence="2 3">
    <name type="scientific">Drosophila mauritiana</name>
    <name type="common">Fruit fly</name>
    <dbReference type="NCBI Taxonomy" id="7226"/>
    <lineage>
        <taxon>Eukaryota</taxon>
        <taxon>Metazoa</taxon>
        <taxon>Ecdysozoa</taxon>
        <taxon>Arthropoda</taxon>
        <taxon>Hexapoda</taxon>
        <taxon>Insecta</taxon>
        <taxon>Pterygota</taxon>
        <taxon>Neoptera</taxon>
        <taxon>Endopterygota</taxon>
        <taxon>Diptera</taxon>
        <taxon>Brachycera</taxon>
        <taxon>Muscomorpha</taxon>
        <taxon>Ephydroidea</taxon>
        <taxon>Drosophilidae</taxon>
        <taxon>Drosophila</taxon>
        <taxon>Sophophora</taxon>
    </lineage>
</organism>
<name>A0A6P8JFV4_DROMA</name>
<sequence>MKIIALLLLANLGIALSNKLYEEHDRLVTWRLRNIVNKYKYLATGNAEFSQWIEKVNNAATHSSFSLSMLTESDFKSYDKQRQMLEDNITQRLNTLRSLISLRKGGKRCVRFYQHQENELKNAYKLSNQRKEELYIMGWDGMECPARPVIQGYEKPLWFLASDV</sequence>
<reference evidence="3" key="1">
    <citation type="submission" date="2025-08" db="UniProtKB">
        <authorList>
            <consortium name="RefSeq"/>
        </authorList>
    </citation>
    <scope>IDENTIFICATION</scope>
    <source>
        <strain evidence="3">Mau12</strain>
        <tissue evidence="3">Whole Body</tissue>
    </source>
</reference>
<evidence type="ECO:0000313" key="3">
    <source>
        <dbReference type="RefSeq" id="XP_033155082.1"/>
    </source>
</evidence>
<dbReference type="AlphaFoldDB" id="A0A6P8JFV4"/>
<gene>
    <name evidence="3" type="primary">LOC117137652</name>
</gene>
<dbReference type="Proteomes" id="UP000515162">
    <property type="component" value="Chromosome 2L"/>
</dbReference>
<keyword evidence="1" id="KW-0732">Signal</keyword>
<dbReference type="GeneID" id="117137652"/>
<feature type="signal peptide" evidence="1">
    <location>
        <begin position="1"/>
        <end position="17"/>
    </location>
</feature>
<evidence type="ECO:0000313" key="2">
    <source>
        <dbReference type="Proteomes" id="UP000515162"/>
    </source>
</evidence>
<evidence type="ECO:0000256" key="1">
    <source>
        <dbReference type="SAM" id="SignalP"/>
    </source>
</evidence>